<name>C0PBG8_MAIZE</name>
<dbReference type="EMBL" id="BT065637">
    <property type="protein sequence ID" value="ACN31513.1"/>
    <property type="molecule type" value="mRNA"/>
</dbReference>
<dbReference type="AlphaFoldDB" id="C0PBG8"/>
<accession>C0PBG8</accession>
<protein>
    <submittedName>
        <fullName evidence="1">Uncharacterized protein</fullName>
    </submittedName>
</protein>
<sequence length="120" mass="13321">MISMVADTPNEWAIITRELTVRTAAIKSHPAYATCLILCIPRPRSHCMPLKNLDLHSATLLVAASTSRFSQSVTRDAQTQKPEDSRYAIAVGGQRRWRPGSGRQCPPGEPWTCAWWAAEC</sequence>
<reference evidence="1" key="2">
    <citation type="submission" date="2012-06" db="EMBL/GenBank/DDBJ databases">
        <authorList>
            <person name="Yu Y."/>
            <person name="Currie J."/>
            <person name="Lomeli R."/>
            <person name="Angelova A."/>
            <person name="Collura K."/>
            <person name="Wissotski M."/>
            <person name="Campos D."/>
            <person name="Kudrna D."/>
            <person name="Golser W."/>
            <person name="Ashely E."/>
            <person name="Descour A."/>
            <person name="Fernandes J."/>
            <person name="Soderlund C."/>
            <person name="Walbot V."/>
        </authorList>
    </citation>
    <scope>NUCLEOTIDE SEQUENCE</scope>
    <source>
        <strain evidence="1">B73</strain>
    </source>
</reference>
<reference evidence="1" key="1">
    <citation type="journal article" date="2009" name="PLoS Genet.">
        <title>Sequencing, mapping, and analysis of 27,455 maize full-length cDNAs.</title>
        <authorList>
            <person name="Soderlund C."/>
            <person name="Descour A."/>
            <person name="Kudrna D."/>
            <person name="Bomhoff M."/>
            <person name="Boyd L."/>
            <person name="Currie J."/>
            <person name="Angelova A."/>
            <person name="Collura K."/>
            <person name="Wissotski M."/>
            <person name="Ashley E."/>
            <person name="Morrow D."/>
            <person name="Fernandes J."/>
            <person name="Walbot V."/>
            <person name="Yu Y."/>
        </authorList>
    </citation>
    <scope>NUCLEOTIDE SEQUENCE</scope>
    <source>
        <strain evidence="1">B73</strain>
    </source>
</reference>
<evidence type="ECO:0000313" key="1">
    <source>
        <dbReference type="EMBL" id="ACN31513.1"/>
    </source>
</evidence>
<organism evidence="1">
    <name type="scientific">Zea mays</name>
    <name type="common">Maize</name>
    <dbReference type="NCBI Taxonomy" id="4577"/>
    <lineage>
        <taxon>Eukaryota</taxon>
        <taxon>Viridiplantae</taxon>
        <taxon>Streptophyta</taxon>
        <taxon>Embryophyta</taxon>
        <taxon>Tracheophyta</taxon>
        <taxon>Spermatophyta</taxon>
        <taxon>Magnoliopsida</taxon>
        <taxon>Liliopsida</taxon>
        <taxon>Poales</taxon>
        <taxon>Poaceae</taxon>
        <taxon>PACMAD clade</taxon>
        <taxon>Panicoideae</taxon>
        <taxon>Andropogonodae</taxon>
        <taxon>Andropogoneae</taxon>
        <taxon>Tripsacinae</taxon>
        <taxon>Zea</taxon>
    </lineage>
</organism>
<proteinExistence type="evidence at transcript level"/>